<feature type="signal peptide" evidence="1">
    <location>
        <begin position="1"/>
        <end position="27"/>
    </location>
</feature>
<organism evidence="2 3">
    <name type="scientific">Hoylesella nanceiensis</name>
    <dbReference type="NCBI Taxonomy" id="425941"/>
    <lineage>
        <taxon>Bacteria</taxon>
        <taxon>Pseudomonadati</taxon>
        <taxon>Bacteroidota</taxon>
        <taxon>Bacteroidia</taxon>
        <taxon>Bacteroidales</taxon>
        <taxon>Prevotellaceae</taxon>
        <taxon>Hoylesella</taxon>
    </lineage>
</organism>
<protein>
    <submittedName>
        <fullName evidence="2">Uncharacterized protein</fullName>
    </submittedName>
</protein>
<name>A0ABS6YCF4_9BACT</name>
<evidence type="ECO:0000256" key="1">
    <source>
        <dbReference type="SAM" id="SignalP"/>
    </source>
</evidence>
<keyword evidence="1" id="KW-0732">Signal</keyword>
<dbReference type="Proteomes" id="UP000788426">
    <property type="component" value="Unassembled WGS sequence"/>
</dbReference>
<feature type="chain" id="PRO_5045560561" evidence="1">
    <location>
        <begin position="28"/>
        <end position="217"/>
    </location>
</feature>
<keyword evidence="3" id="KW-1185">Reference proteome</keyword>
<gene>
    <name evidence="2" type="ORF">KZO38_05590</name>
</gene>
<comment type="caution">
    <text evidence="2">The sequence shown here is derived from an EMBL/GenBank/DDBJ whole genome shotgun (WGS) entry which is preliminary data.</text>
</comment>
<evidence type="ECO:0000313" key="3">
    <source>
        <dbReference type="Proteomes" id="UP000788426"/>
    </source>
</evidence>
<proteinExistence type="predicted"/>
<accession>A0ABS6YCF4</accession>
<reference evidence="2 3" key="1">
    <citation type="submission" date="2021-07" db="EMBL/GenBank/DDBJ databases">
        <title>Genomic diversity and antimicrobial resistance of Prevotella spp. isolated from chronic lung disease airways.</title>
        <authorList>
            <person name="Webb K.A."/>
            <person name="Olagoke O.S."/>
            <person name="Baird T."/>
            <person name="Neill J."/>
            <person name="Pham A."/>
            <person name="Wells T.J."/>
            <person name="Ramsay K.A."/>
            <person name="Bell S.C."/>
            <person name="Sarovich D.S."/>
            <person name="Price E.P."/>
        </authorList>
    </citation>
    <scope>NUCLEOTIDE SEQUENCE [LARGE SCALE GENOMIC DNA]</scope>
    <source>
        <strain evidence="2 3">SCHI0011.S.12</strain>
    </source>
</reference>
<evidence type="ECO:0000313" key="2">
    <source>
        <dbReference type="EMBL" id="MBW4769232.1"/>
    </source>
</evidence>
<dbReference type="EMBL" id="JAHXCT010000003">
    <property type="protein sequence ID" value="MBW4769232.1"/>
    <property type="molecule type" value="Genomic_DNA"/>
</dbReference>
<dbReference type="RefSeq" id="WP_219480956.1">
    <property type="nucleotide sequence ID" value="NZ_JAHXCT010000003.1"/>
</dbReference>
<sequence length="217" mass="24687">MKRKTMNQLMRVTFLIVLLFTSIALQAKDVEFDFKANPWGLPVAPKFGEPEEGKLDNDVKIEQDGVVITQQKMNNKYWNRLFADGLTIYSKNGITITAPRGFKINGIDFYCVSDFDFDLSTDNEPTIESEVDNDKLYKSKAKGLVLKYKNSTSRTRLTKIIVHLEPNDITGITHQPLNSDANEIVYSLDGIRVGTTKDFHLLSKGIYIVGRKKVQKY</sequence>